<protein>
    <submittedName>
        <fullName evidence="1">Uncharacterized protein</fullName>
    </submittedName>
</protein>
<gene>
    <name evidence="1" type="ORF">BG61_21675</name>
</gene>
<dbReference type="SUPFAM" id="SSF53383">
    <property type="entry name" value="PLP-dependent transferases"/>
    <property type="match status" value="1"/>
</dbReference>
<dbReference type="AlphaFoldDB" id="A0A069PUJ5"/>
<dbReference type="EMBL" id="JFHC01000033">
    <property type="protein sequence ID" value="KDR41001.1"/>
    <property type="molecule type" value="Genomic_DNA"/>
</dbReference>
<dbReference type="InterPro" id="IPR015421">
    <property type="entry name" value="PyrdxlP-dep_Trfase_major"/>
</dbReference>
<evidence type="ECO:0000313" key="2">
    <source>
        <dbReference type="Proteomes" id="UP000027466"/>
    </source>
</evidence>
<organism evidence="1 2">
    <name type="scientific">Caballeronia glathei</name>
    <dbReference type="NCBI Taxonomy" id="60547"/>
    <lineage>
        <taxon>Bacteria</taxon>
        <taxon>Pseudomonadati</taxon>
        <taxon>Pseudomonadota</taxon>
        <taxon>Betaproteobacteria</taxon>
        <taxon>Burkholderiales</taxon>
        <taxon>Burkholderiaceae</taxon>
        <taxon>Caballeronia</taxon>
    </lineage>
</organism>
<proteinExistence type="predicted"/>
<reference evidence="1 2" key="1">
    <citation type="submission" date="2014-03" db="EMBL/GenBank/DDBJ databases">
        <title>Draft Genome Sequences of Four Burkholderia Strains.</title>
        <authorList>
            <person name="Liu X.Y."/>
            <person name="Li C.X."/>
            <person name="Xu J.H."/>
        </authorList>
    </citation>
    <scope>NUCLEOTIDE SEQUENCE [LARGE SCALE GENOMIC DNA]</scope>
    <source>
        <strain evidence="1 2">DSM 50014</strain>
    </source>
</reference>
<dbReference type="InterPro" id="IPR015424">
    <property type="entry name" value="PyrdxlP-dep_Trfase"/>
</dbReference>
<name>A0A069PUJ5_9BURK</name>
<keyword evidence="2" id="KW-1185">Reference proteome</keyword>
<dbReference type="Gene3D" id="3.40.640.10">
    <property type="entry name" value="Type I PLP-dependent aspartate aminotransferase-like (Major domain)"/>
    <property type="match status" value="1"/>
</dbReference>
<evidence type="ECO:0000313" key="1">
    <source>
        <dbReference type="EMBL" id="KDR41001.1"/>
    </source>
</evidence>
<comment type="caution">
    <text evidence="1">The sequence shown here is derived from an EMBL/GenBank/DDBJ whole genome shotgun (WGS) entry which is preliminary data.</text>
</comment>
<sequence>MANAISGPANTASGIERFEEISQAFAGGSARLAQAIVTSFITEGHFARHIQRMRKRYGARR</sequence>
<accession>A0A069PUJ5</accession>
<dbReference type="Proteomes" id="UP000027466">
    <property type="component" value="Unassembled WGS sequence"/>
</dbReference>